<gene>
    <name evidence="2" type="ORF">CEE69_13040</name>
</gene>
<protein>
    <submittedName>
        <fullName evidence="2">SAM-dependent methyltransferase</fullName>
    </submittedName>
</protein>
<organism evidence="2 3">
    <name type="scientific">Rhodopirellula bahusiensis</name>
    <dbReference type="NCBI Taxonomy" id="2014065"/>
    <lineage>
        <taxon>Bacteria</taxon>
        <taxon>Pseudomonadati</taxon>
        <taxon>Planctomycetota</taxon>
        <taxon>Planctomycetia</taxon>
        <taxon>Pirellulales</taxon>
        <taxon>Pirellulaceae</taxon>
        <taxon>Rhodopirellula</taxon>
    </lineage>
</organism>
<keyword evidence="2" id="KW-0489">Methyltransferase</keyword>
<keyword evidence="2" id="KW-0808">Transferase</keyword>
<evidence type="ECO:0000313" key="3">
    <source>
        <dbReference type="Proteomes" id="UP000225740"/>
    </source>
</evidence>
<comment type="caution">
    <text evidence="2">The sequence shown here is derived from an EMBL/GenBank/DDBJ whole genome shotgun (WGS) entry which is preliminary data.</text>
</comment>
<name>A0A2G1W7E8_9BACT</name>
<feature type="domain" description="Methyltransferase type 11" evidence="1">
    <location>
        <begin position="66"/>
        <end position="160"/>
    </location>
</feature>
<proteinExistence type="predicted"/>
<evidence type="ECO:0000259" key="1">
    <source>
        <dbReference type="Pfam" id="PF08241"/>
    </source>
</evidence>
<dbReference type="CDD" id="cd02440">
    <property type="entry name" value="AdoMet_MTases"/>
    <property type="match status" value="1"/>
</dbReference>
<keyword evidence="3" id="KW-1185">Reference proteome</keyword>
<dbReference type="GO" id="GO:0032259">
    <property type="term" value="P:methylation"/>
    <property type="evidence" value="ECO:0007669"/>
    <property type="project" value="UniProtKB-KW"/>
</dbReference>
<dbReference type="AlphaFoldDB" id="A0A2G1W7E8"/>
<dbReference type="RefSeq" id="WP_099261253.1">
    <property type="nucleotide sequence ID" value="NZ_NIZW01000009.1"/>
</dbReference>
<sequence>MLQSDVRKHNQDAWDNQVDQSNRWTTPVDRETIQRARNGDFAIVLTPTKPVPKDWFPSLQGTETLCLASAGGQQAPILAAAGARVTVFDNSPKQLDQDRFVADRDGLEMKFVEGDMADLSMLFDDSFDFIFHPCSNMFSSKVIPVWQECFRVLRSGGVLMTGFTNPMRYIFDDERKENGNLEVRYALPYSDSDHVDEDHIREMIQTGKPLEFGHTLEDQIGGQLRAGLMLTGFYEDRYADSDHDPLSAFLDTFIATRAVKP</sequence>
<dbReference type="SUPFAM" id="SSF53335">
    <property type="entry name" value="S-adenosyl-L-methionine-dependent methyltransferases"/>
    <property type="match status" value="1"/>
</dbReference>
<dbReference type="EMBL" id="NIZW01000009">
    <property type="protein sequence ID" value="PHQ34953.1"/>
    <property type="molecule type" value="Genomic_DNA"/>
</dbReference>
<accession>A0A2G1W7E8</accession>
<dbReference type="GO" id="GO:0008757">
    <property type="term" value="F:S-adenosylmethionine-dependent methyltransferase activity"/>
    <property type="evidence" value="ECO:0007669"/>
    <property type="project" value="InterPro"/>
</dbReference>
<evidence type="ECO:0000313" key="2">
    <source>
        <dbReference type="EMBL" id="PHQ34953.1"/>
    </source>
</evidence>
<dbReference type="Proteomes" id="UP000225740">
    <property type="component" value="Unassembled WGS sequence"/>
</dbReference>
<dbReference type="Pfam" id="PF08241">
    <property type="entry name" value="Methyltransf_11"/>
    <property type="match status" value="1"/>
</dbReference>
<dbReference type="InterPro" id="IPR029063">
    <property type="entry name" value="SAM-dependent_MTases_sf"/>
</dbReference>
<dbReference type="GeneID" id="90609036"/>
<dbReference type="InterPro" id="IPR013216">
    <property type="entry name" value="Methyltransf_11"/>
</dbReference>
<dbReference type="OrthoDB" id="9772751at2"/>
<dbReference type="Gene3D" id="3.40.50.150">
    <property type="entry name" value="Vaccinia Virus protein VP39"/>
    <property type="match status" value="1"/>
</dbReference>
<reference evidence="2 3" key="1">
    <citation type="submission" date="2017-06" db="EMBL/GenBank/DDBJ databases">
        <title>Description of Rhodopirellula bahusiensis sp. nov.</title>
        <authorList>
            <person name="Kizina J."/>
            <person name="Harder J."/>
        </authorList>
    </citation>
    <scope>NUCLEOTIDE SEQUENCE [LARGE SCALE GENOMIC DNA]</scope>
    <source>
        <strain evidence="2 3">SWK21</strain>
    </source>
</reference>